<name>A2FBA3_TRIV3</name>
<dbReference type="GO" id="GO:0004714">
    <property type="term" value="F:transmembrane receptor protein tyrosine kinase activity"/>
    <property type="evidence" value="ECO:0007669"/>
    <property type="project" value="UniProtKB-EC"/>
</dbReference>
<dbReference type="KEGG" id="tva:4755621"/>
<keyword evidence="7" id="KW-0547">Nucleotide-binding</keyword>
<keyword evidence="10" id="KW-1133">Transmembrane helix</keyword>
<sequence>MPNYGGPLGGYNGGGPDIADVGDSSFGGGGGATDIRLIGGKWNDTESLLSRFIVAGGAGGSHEPPWGRGGNGGGIPGLDAAKEGYTAGSYATYFAKGGTINEGEKVGSTCRRTPGDFGKGGQGWDGGGGGGGWYGGGGGCLGIGGGGGSGFVLNESTKIFVPENYKVSRDFYLDNALSIPGNQNFLNPNGSEETGHIGNGYCTITLQHSFEYINSCIRNIYLGNFMHIYTFIFLILDEK</sequence>
<reference evidence="17" key="2">
    <citation type="journal article" date="2007" name="Science">
        <title>Draft genome sequence of the sexually transmitted pathogen Trichomonas vaginalis.</title>
        <authorList>
            <person name="Carlton J.M."/>
            <person name="Hirt R.P."/>
            <person name="Silva J.C."/>
            <person name="Delcher A.L."/>
            <person name="Schatz M."/>
            <person name="Zhao Q."/>
            <person name="Wortman J.R."/>
            <person name="Bidwell S.L."/>
            <person name="Alsmark U.C.M."/>
            <person name="Besteiro S."/>
            <person name="Sicheritz-Ponten T."/>
            <person name="Noel C.J."/>
            <person name="Dacks J.B."/>
            <person name="Foster P.G."/>
            <person name="Simillion C."/>
            <person name="Van de Peer Y."/>
            <person name="Miranda-Saavedra D."/>
            <person name="Barton G.J."/>
            <person name="Westrop G.D."/>
            <person name="Mueller S."/>
            <person name="Dessi D."/>
            <person name="Fiori P.L."/>
            <person name="Ren Q."/>
            <person name="Paulsen I."/>
            <person name="Zhang H."/>
            <person name="Bastida-Corcuera F.D."/>
            <person name="Simoes-Barbosa A."/>
            <person name="Brown M.T."/>
            <person name="Hayes R.D."/>
            <person name="Mukherjee M."/>
            <person name="Okumura C.Y."/>
            <person name="Schneider R."/>
            <person name="Smith A.J."/>
            <person name="Vanacova S."/>
            <person name="Villalvazo M."/>
            <person name="Haas B.J."/>
            <person name="Pertea M."/>
            <person name="Feldblyum T.V."/>
            <person name="Utterback T.R."/>
            <person name="Shu C.L."/>
            <person name="Osoegawa K."/>
            <person name="de Jong P.J."/>
            <person name="Hrdy I."/>
            <person name="Horvathova L."/>
            <person name="Zubacova Z."/>
            <person name="Dolezal P."/>
            <person name="Malik S.B."/>
            <person name="Logsdon J.M. Jr."/>
            <person name="Henze K."/>
            <person name="Gupta A."/>
            <person name="Wang C.C."/>
            <person name="Dunne R.L."/>
            <person name="Upcroft J.A."/>
            <person name="Upcroft P."/>
            <person name="White O."/>
            <person name="Salzberg S.L."/>
            <person name="Tang P."/>
            <person name="Chiu C.-H."/>
            <person name="Lee Y.-S."/>
            <person name="Embley T.M."/>
            <person name="Coombs G.H."/>
            <person name="Mottram J.C."/>
            <person name="Tachezy J."/>
            <person name="Fraser-Liggett C.M."/>
            <person name="Johnson P.J."/>
        </authorList>
    </citation>
    <scope>NUCLEOTIDE SEQUENCE [LARGE SCALE GENOMIC DNA]</scope>
    <source>
        <strain evidence="17">G3</strain>
    </source>
</reference>
<keyword evidence="14" id="KW-0675">Receptor</keyword>
<proteinExistence type="predicted"/>
<evidence type="ECO:0000313" key="17">
    <source>
        <dbReference type="EMBL" id="EAX97833.1"/>
    </source>
</evidence>
<dbReference type="GO" id="GO:0005886">
    <property type="term" value="C:plasma membrane"/>
    <property type="evidence" value="ECO:0007669"/>
    <property type="project" value="UniProtKB-SubCell"/>
</dbReference>
<protein>
    <recommendedName>
        <fullName evidence="2">receptor protein-tyrosine kinase</fullName>
        <ecNumber evidence="2">2.7.10.1</ecNumber>
    </recommendedName>
</protein>
<keyword evidence="12" id="KW-0829">Tyrosine-protein kinase</keyword>
<evidence type="ECO:0000256" key="8">
    <source>
        <dbReference type="ARBA" id="ARBA00022777"/>
    </source>
</evidence>
<gene>
    <name evidence="17" type="ORF">TVAG_411950</name>
</gene>
<evidence type="ECO:0000256" key="6">
    <source>
        <dbReference type="ARBA" id="ARBA00022729"/>
    </source>
</evidence>
<keyword evidence="3" id="KW-1003">Cell membrane</keyword>
<dbReference type="AlphaFoldDB" id="A2FBA3"/>
<dbReference type="SMR" id="A2FBA3"/>
<evidence type="ECO:0000256" key="15">
    <source>
        <dbReference type="ARBA" id="ARBA00023180"/>
    </source>
</evidence>
<evidence type="ECO:0000256" key="4">
    <source>
        <dbReference type="ARBA" id="ARBA00022679"/>
    </source>
</evidence>
<evidence type="ECO:0000256" key="14">
    <source>
        <dbReference type="ARBA" id="ARBA00023170"/>
    </source>
</evidence>
<reference evidence="17" key="1">
    <citation type="submission" date="2006-10" db="EMBL/GenBank/DDBJ databases">
        <authorList>
            <person name="Amadeo P."/>
            <person name="Zhao Q."/>
            <person name="Wortman J."/>
            <person name="Fraser-Liggett C."/>
            <person name="Carlton J."/>
        </authorList>
    </citation>
    <scope>NUCLEOTIDE SEQUENCE</scope>
    <source>
        <strain evidence="17">G3</strain>
    </source>
</reference>
<evidence type="ECO:0000256" key="2">
    <source>
        <dbReference type="ARBA" id="ARBA00011902"/>
    </source>
</evidence>
<dbReference type="Proteomes" id="UP000001542">
    <property type="component" value="Unassembled WGS sequence"/>
</dbReference>
<keyword evidence="6" id="KW-0732">Signal</keyword>
<dbReference type="EMBL" id="DS113699">
    <property type="protein sequence ID" value="EAX97833.1"/>
    <property type="molecule type" value="Genomic_DNA"/>
</dbReference>
<dbReference type="VEuPathDB" id="TrichDB:TVAGG3_0995760"/>
<feature type="domain" description="ALK/LTK-like glycine-rich" evidence="16">
    <location>
        <begin position="9"/>
        <end position="206"/>
    </location>
</feature>
<evidence type="ECO:0000256" key="7">
    <source>
        <dbReference type="ARBA" id="ARBA00022741"/>
    </source>
</evidence>
<evidence type="ECO:0000256" key="12">
    <source>
        <dbReference type="ARBA" id="ARBA00023137"/>
    </source>
</evidence>
<keyword evidence="15" id="KW-0325">Glycoprotein</keyword>
<dbReference type="InterPro" id="IPR055163">
    <property type="entry name" value="ALK/LTK-like_GRD"/>
</dbReference>
<comment type="subcellular location">
    <subcellularLocation>
        <location evidence="1">Cell membrane</location>
        <topology evidence="1">Single-pass type I membrane protein</topology>
    </subcellularLocation>
</comment>
<evidence type="ECO:0000256" key="9">
    <source>
        <dbReference type="ARBA" id="ARBA00022840"/>
    </source>
</evidence>
<organism evidence="17 18">
    <name type="scientific">Trichomonas vaginalis (strain ATCC PRA-98 / G3)</name>
    <dbReference type="NCBI Taxonomy" id="412133"/>
    <lineage>
        <taxon>Eukaryota</taxon>
        <taxon>Metamonada</taxon>
        <taxon>Parabasalia</taxon>
        <taxon>Trichomonadida</taxon>
        <taxon>Trichomonadidae</taxon>
        <taxon>Trichomonas</taxon>
    </lineage>
</organism>
<keyword evidence="18" id="KW-1185">Reference proteome</keyword>
<dbReference type="RefSeq" id="XP_001310763.1">
    <property type="nucleotide sequence ID" value="XM_001310762.1"/>
</dbReference>
<evidence type="ECO:0000256" key="1">
    <source>
        <dbReference type="ARBA" id="ARBA00004251"/>
    </source>
</evidence>
<dbReference type="EC" id="2.7.10.1" evidence="2"/>
<keyword evidence="9" id="KW-0067">ATP-binding</keyword>
<dbReference type="Pfam" id="PF12810">
    <property type="entry name" value="ALK_LTK_GRD"/>
    <property type="match status" value="1"/>
</dbReference>
<keyword evidence="11" id="KW-0472">Membrane</keyword>
<keyword evidence="4" id="KW-0808">Transferase</keyword>
<evidence type="ECO:0000256" key="10">
    <source>
        <dbReference type="ARBA" id="ARBA00022989"/>
    </source>
</evidence>
<dbReference type="VEuPathDB" id="TrichDB:TVAG_411950"/>
<dbReference type="InParanoid" id="A2FBA3"/>
<dbReference type="GO" id="GO:0005524">
    <property type="term" value="F:ATP binding"/>
    <property type="evidence" value="ECO:0007669"/>
    <property type="project" value="UniProtKB-KW"/>
</dbReference>
<keyword evidence="5" id="KW-0812">Transmembrane</keyword>
<keyword evidence="8" id="KW-0418">Kinase</keyword>
<evidence type="ECO:0000256" key="11">
    <source>
        <dbReference type="ARBA" id="ARBA00023136"/>
    </source>
</evidence>
<evidence type="ECO:0000259" key="16">
    <source>
        <dbReference type="Pfam" id="PF12810"/>
    </source>
</evidence>
<keyword evidence="13" id="KW-1015">Disulfide bond</keyword>
<evidence type="ECO:0000313" key="18">
    <source>
        <dbReference type="Proteomes" id="UP000001542"/>
    </source>
</evidence>
<evidence type="ECO:0000256" key="5">
    <source>
        <dbReference type="ARBA" id="ARBA00022692"/>
    </source>
</evidence>
<evidence type="ECO:0000256" key="3">
    <source>
        <dbReference type="ARBA" id="ARBA00022475"/>
    </source>
</evidence>
<evidence type="ECO:0000256" key="13">
    <source>
        <dbReference type="ARBA" id="ARBA00023157"/>
    </source>
</evidence>
<accession>A2FBA3</accession>